<evidence type="ECO:0000256" key="6">
    <source>
        <dbReference type="PIRNR" id="PIRNR029764"/>
    </source>
</evidence>
<dbReference type="STRING" id="212602.A0A420HWE6"/>
<dbReference type="Pfam" id="PF13741">
    <property type="entry name" value="MRP-S25"/>
    <property type="match status" value="1"/>
</dbReference>
<dbReference type="EMBL" id="MCFK01003946">
    <property type="protein sequence ID" value="RKF61726.1"/>
    <property type="molecule type" value="Genomic_DNA"/>
</dbReference>
<reference evidence="8 9" key="1">
    <citation type="journal article" date="2018" name="BMC Genomics">
        <title>Comparative genome analyses reveal sequence features reflecting distinct modes of host-adaptation between dicot and monocot powdery mildew.</title>
        <authorList>
            <person name="Wu Y."/>
            <person name="Ma X."/>
            <person name="Pan Z."/>
            <person name="Kale S.D."/>
            <person name="Song Y."/>
            <person name="King H."/>
            <person name="Zhang Q."/>
            <person name="Presley C."/>
            <person name="Deng X."/>
            <person name="Wei C.I."/>
            <person name="Xiao S."/>
        </authorList>
    </citation>
    <scope>NUCLEOTIDE SEQUENCE [LARGE SCALE GENOMIC DNA]</scope>
    <source>
        <strain evidence="8">UMSG2</strain>
    </source>
</reference>
<feature type="region of interest" description="Disordered" evidence="7">
    <location>
        <begin position="48"/>
        <end position="69"/>
    </location>
</feature>
<accession>A0A420HWE6</accession>
<dbReference type="OrthoDB" id="5542239at2759"/>
<gene>
    <name evidence="8" type="ORF">OnM2_039058</name>
</gene>
<keyword evidence="3 6" id="KW-0689">Ribosomal protein</keyword>
<evidence type="ECO:0000313" key="9">
    <source>
        <dbReference type="Proteomes" id="UP000286134"/>
    </source>
</evidence>
<keyword evidence="9" id="KW-1185">Reference proteome</keyword>
<comment type="similarity">
    <text evidence="2">Belongs to the mitochondrion-specific ribosomal protein mS23 family.</text>
</comment>
<comment type="subunit">
    <text evidence="6">Component of the mitochondrial small ribosomal subunit.</text>
</comment>
<organism evidence="8 9">
    <name type="scientific">Erysiphe neolycopersici</name>
    <dbReference type="NCBI Taxonomy" id="212602"/>
    <lineage>
        <taxon>Eukaryota</taxon>
        <taxon>Fungi</taxon>
        <taxon>Dikarya</taxon>
        <taxon>Ascomycota</taxon>
        <taxon>Pezizomycotina</taxon>
        <taxon>Leotiomycetes</taxon>
        <taxon>Erysiphales</taxon>
        <taxon>Erysiphaceae</taxon>
        <taxon>Erysiphe</taxon>
    </lineage>
</organism>
<comment type="caution">
    <text evidence="8">The sequence shown here is derived from an EMBL/GenBank/DDBJ whole genome shotgun (WGS) entry which is preliminary data.</text>
</comment>
<dbReference type="Proteomes" id="UP000286134">
    <property type="component" value="Unassembled WGS sequence"/>
</dbReference>
<dbReference type="InterPro" id="IPR059242">
    <property type="entry name" value="mS23_dom"/>
</dbReference>
<sequence>MRGINLQAARVHQVATQLLKSNTITQEPPWYEVIGRFPPGEFMTRNLPAQHHVQTKTHSRKRKPSKMFRPQKIEYEEDKLRHQFYSDHPWELARPRIVLETDGKDWQNYDWSHIEQIGKPLDGESVVQRQLWLLENIPDMTPTKAYDTARKEFYALRRSEEVERRIAKEEALAYGAQFGPGPLEWGMKLEDMMYKSWRVWAQKKIEEIQLKQEAGLYHDIGSEVNEIESLPSAA</sequence>
<comment type="subcellular location">
    <subcellularLocation>
        <location evidence="1 6">Mitochondrion</location>
    </subcellularLocation>
</comment>
<dbReference type="PANTHER" id="PTHR37799">
    <property type="entry name" value="37S RIBOSOMAL PROTEIN S25, MITOCHONDRIAL"/>
    <property type="match status" value="1"/>
</dbReference>
<keyword evidence="5 6" id="KW-0687">Ribonucleoprotein</keyword>
<evidence type="ECO:0000313" key="8">
    <source>
        <dbReference type="EMBL" id="RKF61726.1"/>
    </source>
</evidence>
<proteinExistence type="inferred from homology"/>
<evidence type="ECO:0000256" key="1">
    <source>
        <dbReference type="ARBA" id="ARBA00004173"/>
    </source>
</evidence>
<dbReference type="CDD" id="cd23701">
    <property type="entry name" value="At1g26750"/>
    <property type="match status" value="1"/>
</dbReference>
<name>A0A420HWE6_9PEZI</name>
<keyword evidence="4 6" id="KW-0496">Mitochondrion</keyword>
<dbReference type="PIRSF" id="PIRSF029764">
    <property type="entry name" value="RSM25"/>
    <property type="match status" value="1"/>
</dbReference>
<protein>
    <recommendedName>
        <fullName evidence="6">37S ribosomal protein S25, mitochondrial</fullName>
    </recommendedName>
</protein>
<feature type="compositionally biased region" description="Basic residues" evidence="7">
    <location>
        <begin position="53"/>
        <end position="66"/>
    </location>
</feature>
<evidence type="ECO:0000256" key="7">
    <source>
        <dbReference type="SAM" id="MobiDB-lite"/>
    </source>
</evidence>
<dbReference type="InterPro" id="IPR016939">
    <property type="entry name" value="Ribosomal_mS23_fun"/>
</dbReference>
<evidence type="ECO:0000256" key="4">
    <source>
        <dbReference type="ARBA" id="ARBA00023128"/>
    </source>
</evidence>
<evidence type="ECO:0000256" key="2">
    <source>
        <dbReference type="ARBA" id="ARBA00009864"/>
    </source>
</evidence>
<dbReference type="GO" id="GO:0005763">
    <property type="term" value="C:mitochondrial small ribosomal subunit"/>
    <property type="evidence" value="ECO:0007669"/>
    <property type="project" value="UniProtKB-UniRule"/>
</dbReference>
<evidence type="ECO:0000256" key="5">
    <source>
        <dbReference type="ARBA" id="ARBA00023274"/>
    </source>
</evidence>
<dbReference type="GO" id="GO:0003735">
    <property type="term" value="F:structural constituent of ribosome"/>
    <property type="evidence" value="ECO:0007669"/>
    <property type="project" value="UniProtKB-UniRule"/>
</dbReference>
<dbReference type="AlphaFoldDB" id="A0A420HWE6"/>
<evidence type="ECO:0000256" key="3">
    <source>
        <dbReference type="ARBA" id="ARBA00022980"/>
    </source>
</evidence>
<dbReference type="PANTHER" id="PTHR37799:SF1">
    <property type="entry name" value="SMALL RIBOSOMAL SUBUNIT PROTEIN MS23"/>
    <property type="match status" value="1"/>
</dbReference>